<keyword evidence="13" id="KW-1185">Reference proteome</keyword>
<dbReference type="GO" id="GO:0015031">
    <property type="term" value="P:protein transport"/>
    <property type="evidence" value="ECO:0007669"/>
    <property type="project" value="UniProtKB-KW"/>
</dbReference>
<comment type="subcellular location">
    <subcellularLocation>
        <location evidence="1">Cell membrane</location>
        <topology evidence="1">Single-pass membrane protein</topology>
    </subcellularLocation>
</comment>
<keyword evidence="7" id="KW-0653">Protein transport</keyword>
<dbReference type="SMART" id="SM01323">
    <property type="entry name" value="YajC"/>
    <property type="match status" value="1"/>
</dbReference>
<name>A0A364YAE2_9BACT</name>
<proteinExistence type="inferred from homology"/>
<keyword evidence="4" id="KW-0813">Transport</keyword>
<evidence type="ECO:0000256" key="8">
    <source>
        <dbReference type="ARBA" id="ARBA00022989"/>
    </source>
</evidence>
<evidence type="ECO:0000256" key="7">
    <source>
        <dbReference type="ARBA" id="ARBA00022927"/>
    </source>
</evidence>
<dbReference type="PRINTS" id="PR01853">
    <property type="entry name" value="YAJCTRNLCASE"/>
</dbReference>
<comment type="caution">
    <text evidence="12">The sequence shown here is derived from an EMBL/GenBank/DDBJ whole genome shotgun (WGS) entry which is preliminary data.</text>
</comment>
<sequence length="103" mass="11373">MLNILLQAQGGASSYMSFLPLIGIVVVFYFFMLRPQQKKAKEQKKFTEEIKRGDYVVTIGGAHGTVAELEGDTFILEVEKGGKIRFNKSAISMEATKAAANKK</sequence>
<evidence type="ECO:0000256" key="11">
    <source>
        <dbReference type="SAM" id="Phobius"/>
    </source>
</evidence>
<protein>
    <recommendedName>
        <fullName evidence="3">Sec translocon accessory complex subunit YajC</fullName>
    </recommendedName>
</protein>
<dbReference type="Pfam" id="PF02699">
    <property type="entry name" value="YajC"/>
    <property type="match status" value="1"/>
</dbReference>
<keyword evidence="10 11" id="KW-0472">Membrane</keyword>
<evidence type="ECO:0000313" key="12">
    <source>
        <dbReference type="EMBL" id="RAW03299.1"/>
    </source>
</evidence>
<evidence type="ECO:0000256" key="9">
    <source>
        <dbReference type="ARBA" id="ARBA00023010"/>
    </source>
</evidence>
<evidence type="ECO:0000256" key="4">
    <source>
        <dbReference type="ARBA" id="ARBA00022448"/>
    </source>
</evidence>
<evidence type="ECO:0000313" key="13">
    <source>
        <dbReference type="Proteomes" id="UP000251889"/>
    </source>
</evidence>
<keyword evidence="6 11" id="KW-0812">Transmembrane</keyword>
<gene>
    <name evidence="12" type="primary">yajC</name>
    <name evidence="12" type="ORF">DQQ10_04235</name>
</gene>
<dbReference type="GO" id="GO:0005886">
    <property type="term" value="C:plasma membrane"/>
    <property type="evidence" value="ECO:0007669"/>
    <property type="project" value="UniProtKB-SubCell"/>
</dbReference>
<dbReference type="AlphaFoldDB" id="A0A364YAE2"/>
<evidence type="ECO:0000256" key="3">
    <source>
        <dbReference type="ARBA" id="ARBA00014962"/>
    </source>
</evidence>
<accession>A0A364YAE2</accession>
<evidence type="ECO:0000256" key="2">
    <source>
        <dbReference type="ARBA" id="ARBA00006742"/>
    </source>
</evidence>
<dbReference type="RefSeq" id="WP_112745514.1">
    <property type="nucleotide sequence ID" value="NZ_QMFY01000001.1"/>
</dbReference>
<organism evidence="12 13">
    <name type="scientific">Pseudochryseolinea flava</name>
    <dbReference type="NCBI Taxonomy" id="2059302"/>
    <lineage>
        <taxon>Bacteria</taxon>
        <taxon>Pseudomonadati</taxon>
        <taxon>Bacteroidota</taxon>
        <taxon>Cytophagia</taxon>
        <taxon>Cytophagales</taxon>
        <taxon>Fulvivirgaceae</taxon>
        <taxon>Pseudochryseolinea</taxon>
    </lineage>
</organism>
<dbReference type="OrthoDB" id="9800132at2"/>
<dbReference type="PANTHER" id="PTHR33909:SF1">
    <property type="entry name" value="SEC TRANSLOCON ACCESSORY COMPLEX SUBUNIT YAJC"/>
    <property type="match status" value="1"/>
</dbReference>
<evidence type="ECO:0000256" key="10">
    <source>
        <dbReference type="ARBA" id="ARBA00023136"/>
    </source>
</evidence>
<dbReference type="PANTHER" id="PTHR33909">
    <property type="entry name" value="SEC TRANSLOCON ACCESSORY COMPLEX SUBUNIT YAJC"/>
    <property type="match status" value="1"/>
</dbReference>
<keyword evidence="8 11" id="KW-1133">Transmembrane helix</keyword>
<dbReference type="NCBIfam" id="TIGR00739">
    <property type="entry name" value="yajC"/>
    <property type="match status" value="1"/>
</dbReference>
<dbReference type="Proteomes" id="UP000251889">
    <property type="component" value="Unassembled WGS sequence"/>
</dbReference>
<evidence type="ECO:0000256" key="1">
    <source>
        <dbReference type="ARBA" id="ARBA00004162"/>
    </source>
</evidence>
<keyword evidence="5" id="KW-1003">Cell membrane</keyword>
<keyword evidence="9" id="KW-0811">Translocation</keyword>
<reference evidence="12 13" key="1">
    <citation type="submission" date="2018-06" db="EMBL/GenBank/DDBJ databases">
        <title>Chryseolinea flavus sp. nov., a member of the phylum Bacteroidetes isolated from soil.</title>
        <authorList>
            <person name="Li Y."/>
            <person name="Wang J."/>
        </authorList>
    </citation>
    <scope>NUCLEOTIDE SEQUENCE [LARGE SCALE GENOMIC DNA]</scope>
    <source>
        <strain evidence="12 13">SDU1-6</strain>
    </source>
</reference>
<evidence type="ECO:0000256" key="5">
    <source>
        <dbReference type="ARBA" id="ARBA00022475"/>
    </source>
</evidence>
<comment type="similarity">
    <text evidence="2">Belongs to the YajC family.</text>
</comment>
<dbReference type="EMBL" id="QMFY01000001">
    <property type="protein sequence ID" value="RAW03299.1"/>
    <property type="molecule type" value="Genomic_DNA"/>
</dbReference>
<feature type="transmembrane region" description="Helical" evidence="11">
    <location>
        <begin position="12"/>
        <end position="31"/>
    </location>
</feature>
<dbReference type="InterPro" id="IPR003849">
    <property type="entry name" value="Preprotein_translocase_YajC"/>
</dbReference>
<evidence type="ECO:0000256" key="6">
    <source>
        <dbReference type="ARBA" id="ARBA00022692"/>
    </source>
</evidence>